<feature type="transmembrane region" description="Helical" evidence="1">
    <location>
        <begin position="35"/>
        <end position="54"/>
    </location>
</feature>
<accession>A0ABP8Z0A5</accession>
<dbReference type="EMBL" id="BAABKN010000015">
    <property type="protein sequence ID" value="GAA4740580.1"/>
    <property type="molecule type" value="Genomic_DNA"/>
</dbReference>
<name>A0ABP8Z0A5_9ACTN</name>
<reference evidence="3" key="1">
    <citation type="journal article" date="2019" name="Int. J. Syst. Evol. Microbiol.">
        <title>The Global Catalogue of Microorganisms (GCM) 10K type strain sequencing project: providing services to taxonomists for standard genome sequencing and annotation.</title>
        <authorList>
            <consortium name="The Broad Institute Genomics Platform"/>
            <consortium name="The Broad Institute Genome Sequencing Center for Infectious Disease"/>
            <person name="Wu L."/>
            <person name="Ma J."/>
        </authorList>
    </citation>
    <scope>NUCLEOTIDE SEQUENCE [LARGE SCALE GENOMIC DNA]</scope>
    <source>
        <strain evidence="3">JCM 18532</strain>
    </source>
</reference>
<gene>
    <name evidence="2" type="ORF">GCM10023350_26290</name>
</gene>
<protein>
    <recommendedName>
        <fullName evidence="4">SPW repeat-containing protein</fullName>
    </recommendedName>
</protein>
<evidence type="ECO:0000256" key="1">
    <source>
        <dbReference type="SAM" id="Phobius"/>
    </source>
</evidence>
<keyword evidence="1" id="KW-0472">Membrane</keyword>
<keyword evidence="1" id="KW-1133">Transmembrane helix</keyword>
<dbReference type="Proteomes" id="UP001499882">
    <property type="component" value="Unassembled WGS sequence"/>
</dbReference>
<feature type="transmembrane region" description="Helical" evidence="1">
    <location>
        <begin position="61"/>
        <end position="81"/>
    </location>
</feature>
<proteinExistence type="predicted"/>
<sequence>MRIGAALAGLVGGLAWIVAFVLDKTDHAGLGDSVAGLGLVPLTVATLAAGAGLVSRSATWLRVIVAVCLALLVWSVLQVLSDGVDERLVQAAAGLAVVAIAGAVLSRRPRPVQEPVVQSPGHRARRSHVR</sequence>
<evidence type="ECO:0000313" key="3">
    <source>
        <dbReference type="Proteomes" id="UP001499882"/>
    </source>
</evidence>
<organism evidence="2 3">
    <name type="scientific">Nocardioides endophyticus</name>
    <dbReference type="NCBI Taxonomy" id="1353775"/>
    <lineage>
        <taxon>Bacteria</taxon>
        <taxon>Bacillati</taxon>
        <taxon>Actinomycetota</taxon>
        <taxon>Actinomycetes</taxon>
        <taxon>Propionibacteriales</taxon>
        <taxon>Nocardioidaceae</taxon>
        <taxon>Nocardioides</taxon>
    </lineage>
</organism>
<evidence type="ECO:0000313" key="2">
    <source>
        <dbReference type="EMBL" id="GAA4740580.1"/>
    </source>
</evidence>
<keyword evidence="1" id="KW-0812">Transmembrane</keyword>
<feature type="transmembrane region" description="Helical" evidence="1">
    <location>
        <begin position="87"/>
        <end position="105"/>
    </location>
</feature>
<evidence type="ECO:0008006" key="4">
    <source>
        <dbReference type="Google" id="ProtNLM"/>
    </source>
</evidence>
<dbReference type="RefSeq" id="WP_345527242.1">
    <property type="nucleotide sequence ID" value="NZ_BAABKN010000015.1"/>
</dbReference>
<keyword evidence="3" id="KW-1185">Reference proteome</keyword>
<comment type="caution">
    <text evidence="2">The sequence shown here is derived from an EMBL/GenBank/DDBJ whole genome shotgun (WGS) entry which is preliminary data.</text>
</comment>